<evidence type="ECO:0000256" key="1">
    <source>
        <dbReference type="ARBA" id="ARBA00004141"/>
    </source>
</evidence>
<evidence type="ECO:0000313" key="9">
    <source>
        <dbReference type="EMBL" id="KRZ58849.1"/>
    </source>
</evidence>
<dbReference type="InterPro" id="IPR002013">
    <property type="entry name" value="SAC_dom"/>
</dbReference>
<dbReference type="PROSITE" id="PS50275">
    <property type="entry name" value="SAC"/>
    <property type="match status" value="1"/>
</dbReference>
<dbReference type="GO" id="GO:0005769">
    <property type="term" value="C:early endosome"/>
    <property type="evidence" value="ECO:0007669"/>
    <property type="project" value="TreeGrafter"/>
</dbReference>
<comment type="caution">
    <text evidence="9">The sequence shown here is derived from an EMBL/GenBank/DDBJ whole genome shotgun (WGS) entry which is preliminary data.</text>
</comment>
<reference evidence="9 10" key="1">
    <citation type="submission" date="2015-05" db="EMBL/GenBank/DDBJ databases">
        <title>Evolution of Trichinella species and genotypes.</title>
        <authorList>
            <person name="Korhonen P.K."/>
            <person name="Edoardo P."/>
            <person name="Giuseppe L.R."/>
            <person name="Gasser R.B."/>
        </authorList>
    </citation>
    <scope>NUCLEOTIDE SEQUENCE [LARGE SCALE GENOMIC DNA]</scope>
    <source>
        <strain evidence="9">ISS10</strain>
    </source>
</reference>
<evidence type="ECO:0000256" key="6">
    <source>
        <dbReference type="SAM" id="MobiDB-lite"/>
    </source>
</evidence>
<dbReference type="GO" id="GO:0043812">
    <property type="term" value="F:phosphatidylinositol-4-phosphate phosphatase activity"/>
    <property type="evidence" value="ECO:0007669"/>
    <property type="project" value="TreeGrafter"/>
</dbReference>
<protein>
    <submittedName>
        <fullName evidence="9">Phosphatidylinositide phosphatase SAC2</fullName>
    </submittedName>
</protein>
<accession>A0A0V1LH35</accession>
<keyword evidence="5 7" id="KW-0472">Membrane</keyword>
<feature type="region of interest" description="Disordered" evidence="6">
    <location>
        <begin position="860"/>
        <end position="889"/>
    </location>
</feature>
<dbReference type="AlphaFoldDB" id="A0A0V1LH35"/>
<dbReference type="GO" id="GO:0045334">
    <property type="term" value="C:clathrin-coated endocytic vesicle"/>
    <property type="evidence" value="ECO:0007669"/>
    <property type="project" value="TreeGrafter"/>
</dbReference>
<dbReference type="STRING" id="6335.A0A0V1LH35"/>
<evidence type="ECO:0000256" key="2">
    <source>
        <dbReference type="ARBA" id="ARBA00006824"/>
    </source>
</evidence>
<dbReference type="EMBL" id="JYDW01000051">
    <property type="protein sequence ID" value="KRZ58849.1"/>
    <property type="molecule type" value="Genomic_DNA"/>
</dbReference>
<dbReference type="InterPro" id="IPR022158">
    <property type="entry name" value="Inositol_phosphatase"/>
</dbReference>
<dbReference type="Pfam" id="PF04117">
    <property type="entry name" value="Mpv17_PMP22"/>
    <property type="match status" value="1"/>
</dbReference>
<dbReference type="Pfam" id="PF12456">
    <property type="entry name" value="hSac2"/>
    <property type="match status" value="1"/>
</dbReference>
<gene>
    <name evidence="9" type="primary">inpp5f</name>
    <name evidence="9" type="ORF">T02_1119</name>
</gene>
<dbReference type="GO" id="GO:2001135">
    <property type="term" value="P:regulation of endocytic recycling"/>
    <property type="evidence" value="ECO:0007669"/>
    <property type="project" value="TreeGrafter"/>
</dbReference>
<comment type="subcellular location">
    <subcellularLocation>
        <location evidence="1">Membrane</location>
        <topology evidence="1">Multi-pass membrane protein</topology>
    </subcellularLocation>
</comment>
<dbReference type="OrthoDB" id="405996at2759"/>
<comment type="similarity">
    <text evidence="2">Belongs to the peroxisomal membrane protein PXMP2/4 family.</text>
</comment>
<evidence type="ECO:0000256" key="3">
    <source>
        <dbReference type="ARBA" id="ARBA00022692"/>
    </source>
</evidence>
<evidence type="ECO:0000259" key="8">
    <source>
        <dbReference type="PROSITE" id="PS50275"/>
    </source>
</evidence>
<feature type="transmembrane region" description="Helical" evidence="7">
    <location>
        <begin position="1223"/>
        <end position="1244"/>
    </location>
</feature>
<evidence type="ECO:0000256" key="7">
    <source>
        <dbReference type="SAM" id="Phobius"/>
    </source>
</evidence>
<evidence type="ECO:0000313" key="10">
    <source>
        <dbReference type="Proteomes" id="UP000054721"/>
    </source>
</evidence>
<evidence type="ECO:0000256" key="5">
    <source>
        <dbReference type="ARBA" id="ARBA00023136"/>
    </source>
</evidence>
<dbReference type="Pfam" id="PF02383">
    <property type="entry name" value="Syja_N"/>
    <property type="match status" value="1"/>
</dbReference>
<organism evidence="9 10">
    <name type="scientific">Trichinella nativa</name>
    <dbReference type="NCBI Taxonomy" id="6335"/>
    <lineage>
        <taxon>Eukaryota</taxon>
        <taxon>Metazoa</taxon>
        <taxon>Ecdysozoa</taxon>
        <taxon>Nematoda</taxon>
        <taxon>Enoplea</taxon>
        <taxon>Dorylaimia</taxon>
        <taxon>Trichinellida</taxon>
        <taxon>Trichinellidae</taxon>
        <taxon>Trichinella</taxon>
    </lineage>
</organism>
<feature type="compositionally biased region" description="Acidic residues" evidence="6">
    <location>
        <begin position="866"/>
        <end position="888"/>
    </location>
</feature>
<sequence>MEPPNYSMLGRYLSNEIMLRKLHLTFPGDYKFHFEFPVQVTRTIIGKFLKSKIVIKQYDQKTLASSNEMELLASPSDYVFIRGESVLRVSRISGRLFTGELKEQFHNSSEYKCLGIVFGIVGILRVDFIGIEHLLLIAERQLVGTHPLTREDIFAVGRVEALPLKDEQEKALDCRLLPCSRHSSDLVDRERRNLATISSNYYLAERGVSAVKKCVNRINKRKKSCLNTVRRRCRLLRDVMRLFNEYHAFFYCHKTDLTRTMVELAEENADCWTSVEKSRFCWNYSLVRMLTGGDGSPSARELFEQGWLWPIICGFAAVEQLDQVTTLALISRRSVFQAGPRNLKRGMDSQGNCANYVETEQIVSAFGHVSSFVLVRGSIPAFWSHTGKLHEPRLEILATKAETMPAFKRHIEQQLAIYGAPLVFVNLVDPTGREKPLDDTFLNLVLKCNDDRLIFVAFDYNTRCGLTRIENLRMLLDGLRQQIRDMRFAWIDKNGQAACKQNGVFRVNCVDCLLCELEPQQDRTNLVQTAIAKFKLEEQLRKFGVLLPEVELDQGVEKKFRTIWADNGDRLSCQYAGTNAMKGHCTRTGRLNFSAVLKDGYISISRYYLSYGSGAKIQVATDCILGQLTDDLFKSSTSTDDHHADQLWPVFNKTAFEDLMKLCQDHRMDKSEIVVDRWLLRKELDPCLSEDQLDDMDCLVLLTEENYYVFRFGQYVPGYVTCSVVPLRDITAILIGDHPSAATLPISHSKAKCIRIEYRRRDGFKANKWFASNFRVVENRLVPFDPNESTGEYLNSIVSCFRSTFARQHLLVSIDAVDTLDNAYYFRSAVCRVADANCRAKTITKRLSVSMDDLCQHFNQQSVSDNENDDDDGDGDDDDDYEEKEDSDNLLIFSNENDESFLQYGENNTLPSAEDPESSMIDMYRVEENNLACSEQMTKSLRSSAPLIGTLNSLYQNAIRSVSKQLQERTQKTVGPKYADRCFVVVVVGGGAAATGDGVVQLLLLLRLKSYENFILFPVILVVSSITSTAYYLHTTYYANCYHLKFEDVETQLDLNFLAVLFVSGLRSLISQAERATFEASIILPDTVLRKVFKVQQRLFTKHLLLTNVTSGMVIGFFSDIVQQKIKIHRQGLSDGTTSSGVDIRRASHLSLSTSILSVEMHFWYKFLDRLFPTKALKHVLVKVCCDELIMAPNFCFTMLASVNLLEGSSWNKFTSRLKNSFLWLYLADVAVYTPVQLINFYFLSTKYRTVFVYAASAIYLCLASYALHDLPSLSH</sequence>
<name>A0A0V1LH35_9BILA</name>
<dbReference type="InterPro" id="IPR007248">
    <property type="entry name" value="Mpv17_PMP22"/>
</dbReference>
<feature type="domain" description="SAC" evidence="8">
    <location>
        <begin position="240"/>
        <end position="577"/>
    </location>
</feature>
<keyword evidence="4 7" id="KW-1133">Transmembrane helix</keyword>
<dbReference type="Proteomes" id="UP000054721">
    <property type="component" value="Unassembled WGS sequence"/>
</dbReference>
<evidence type="ECO:0000256" key="4">
    <source>
        <dbReference type="ARBA" id="ARBA00022989"/>
    </source>
</evidence>
<feature type="transmembrane region" description="Helical" evidence="7">
    <location>
        <begin position="983"/>
        <end position="1006"/>
    </location>
</feature>
<keyword evidence="3 7" id="KW-0812">Transmembrane</keyword>
<dbReference type="PANTHER" id="PTHR45662">
    <property type="entry name" value="PHOSPHATIDYLINOSITIDE PHOSPHATASE SAC1"/>
    <property type="match status" value="1"/>
</dbReference>
<dbReference type="PANTHER" id="PTHR45662:SF8">
    <property type="entry name" value="PHOSPHATIDYLINOSITIDE PHOSPHATASE SAC2"/>
    <property type="match status" value="1"/>
</dbReference>
<proteinExistence type="inferred from homology"/>
<dbReference type="GO" id="GO:0016020">
    <property type="term" value="C:membrane"/>
    <property type="evidence" value="ECO:0007669"/>
    <property type="project" value="UniProtKB-SubCell"/>
</dbReference>
<feature type="transmembrane region" description="Helical" evidence="7">
    <location>
        <begin position="1251"/>
        <end position="1269"/>
    </location>
</feature>
<feature type="transmembrane region" description="Helical" evidence="7">
    <location>
        <begin position="1013"/>
        <end position="1033"/>
    </location>
</feature>
<keyword evidence="10" id="KW-1185">Reference proteome</keyword>
<dbReference type="GO" id="GO:0046856">
    <property type="term" value="P:phosphatidylinositol dephosphorylation"/>
    <property type="evidence" value="ECO:0007669"/>
    <property type="project" value="TreeGrafter"/>
</dbReference>